<evidence type="ECO:0000313" key="3">
    <source>
        <dbReference type="Proteomes" id="UP000729402"/>
    </source>
</evidence>
<evidence type="ECO:0000256" key="1">
    <source>
        <dbReference type="SAM" id="MobiDB-lite"/>
    </source>
</evidence>
<keyword evidence="3" id="KW-1185">Reference proteome</keyword>
<proteinExistence type="predicted"/>
<protein>
    <submittedName>
        <fullName evidence="2">Uncharacterized protein</fullName>
    </submittedName>
</protein>
<reference evidence="2" key="2">
    <citation type="submission" date="2021-02" db="EMBL/GenBank/DDBJ databases">
        <authorList>
            <person name="Kimball J.A."/>
            <person name="Haas M.W."/>
            <person name="Macchietto M."/>
            <person name="Kono T."/>
            <person name="Duquette J."/>
            <person name="Shao M."/>
        </authorList>
    </citation>
    <scope>NUCLEOTIDE SEQUENCE</scope>
    <source>
        <tissue evidence="2">Fresh leaf tissue</tissue>
    </source>
</reference>
<feature type="region of interest" description="Disordered" evidence="1">
    <location>
        <begin position="40"/>
        <end position="72"/>
    </location>
</feature>
<dbReference type="Proteomes" id="UP000729402">
    <property type="component" value="Unassembled WGS sequence"/>
</dbReference>
<dbReference type="EMBL" id="JAAALK010000287">
    <property type="protein sequence ID" value="KAG8056794.1"/>
    <property type="molecule type" value="Genomic_DNA"/>
</dbReference>
<gene>
    <name evidence="2" type="ORF">GUJ93_ZPchr0002g22945</name>
</gene>
<name>A0A8J5VUT8_ZIZPA</name>
<accession>A0A8J5VUT8</accession>
<evidence type="ECO:0000313" key="2">
    <source>
        <dbReference type="EMBL" id="KAG8056794.1"/>
    </source>
</evidence>
<organism evidence="2 3">
    <name type="scientific">Zizania palustris</name>
    <name type="common">Northern wild rice</name>
    <dbReference type="NCBI Taxonomy" id="103762"/>
    <lineage>
        <taxon>Eukaryota</taxon>
        <taxon>Viridiplantae</taxon>
        <taxon>Streptophyta</taxon>
        <taxon>Embryophyta</taxon>
        <taxon>Tracheophyta</taxon>
        <taxon>Spermatophyta</taxon>
        <taxon>Magnoliopsida</taxon>
        <taxon>Liliopsida</taxon>
        <taxon>Poales</taxon>
        <taxon>Poaceae</taxon>
        <taxon>BOP clade</taxon>
        <taxon>Oryzoideae</taxon>
        <taxon>Oryzeae</taxon>
        <taxon>Zizaniinae</taxon>
        <taxon>Zizania</taxon>
    </lineage>
</organism>
<comment type="caution">
    <text evidence="2">The sequence shown here is derived from an EMBL/GenBank/DDBJ whole genome shotgun (WGS) entry which is preliminary data.</text>
</comment>
<dbReference type="AlphaFoldDB" id="A0A8J5VUT8"/>
<feature type="compositionally biased region" description="Low complexity" evidence="1">
    <location>
        <begin position="40"/>
        <end position="66"/>
    </location>
</feature>
<reference evidence="2" key="1">
    <citation type="journal article" date="2021" name="bioRxiv">
        <title>Whole Genome Assembly and Annotation of Northern Wild Rice, Zizania palustris L., Supports a Whole Genome Duplication in the Zizania Genus.</title>
        <authorList>
            <person name="Haas M."/>
            <person name="Kono T."/>
            <person name="Macchietto M."/>
            <person name="Millas R."/>
            <person name="McGilp L."/>
            <person name="Shao M."/>
            <person name="Duquette J."/>
            <person name="Hirsch C.N."/>
            <person name="Kimball J."/>
        </authorList>
    </citation>
    <scope>NUCLEOTIDE SEQUENCE</scope>
    <source>
        <tissue evidence="2">Fresh leaf tissue</tissue>
    </source>
</reference>
<sequence length="112" mass="12407">MHRRRRSPSMRTPPMPISPPRLVVVVVPRWLPSPRAARLVAPPARRHTSPAPAATSHARRPAAPAAPIGPNHPHLFVDAADFVPPEAYSIEDQAFADQEVEEIYIDEDEEEA</sequence>